<keyword evidence="2" id="KW-1185">Reference proteome</keyword>
<dbReference type="Proteomes" id="UP000001916">
    <property type="component" value="Chromosome"/>
</dbReference>
<gene>
    <name evidence="1" type="ordered locus">Mesil_2094</name>
</gene>
<dbReference type="OrthoDB" id="31702at2"/>
<name>D7BHM6_ALLS1</name>
<dbReference type="eggNOG" id="ENOG50334IJ">
    <property type="taxonomic scope" value="Bacteria"/>
</dbReference>
<dbReference type="KEGG" id="msv:Mesil_2094"/>
<dbReference type="EMBL" id="CP002042">
    <property type="protein sequence ID" value="ADH63966.1"/>
    <property type="molecule type" value="Genomic_DNA"/>
</dbReference>
<protein>
    <submittedName>
        <fullName evidence="1">Uncharacterized protein</fullName>
    </submittedName>
</protein>
<proteinExistence type="predicted"/>
<evidence type="ECO:0000313" key="2">
    <source>
        <dbReference type="Proteomes" id="UP000001916"/>
    </source>
</evidence>
<accession>D7BHM6</accession>
<dbReference type="AlphaFoldDB" id="D7BHM6"/>
<reference evidence="1 2" key="1">
    <citation type="journal article" date="2010" name="Stand. Genomic Sci.">
        <title>Complete genome sequence of Meiothermus silvanus type strain (VI-R2).</title>
        <authorList>
            <person name="Sikorski J."/>
            <person name="Tindall B.J."/>
            <person name="Lowry S."/>
            <person name="Lucas S."/>
            <person name="Nolan M."/>
            <person name="Copeland A."/>
            <person name="Glavina Del Rio T."/>
            <person name="Tice H."/>
            <person name="Cheng J.F."/>
            <person name="Han C."/>
            <person name="Pitluck S."/>
            <person name="Liolios K."/>
            <person name="Ivanova N."/>
            <person name="Mavromatis K."/>
            <person name="Mikhailova N."/>
            <person name="Pati A."/>
            <person name="Goodwin L."/>
            <person name="Chen A."/>
            <person name="Palaniappan K."/>
            <person name="Land M."/>
            <person name="Hauser L."/>
            <person name="Chang Y.J."/>
            <person name="Jeffries C.D."/>
            <person name="Rohde M."/>
            <person name="Goker M."/>
            <person name="Woyke T."/>
            <person name="Bristow J."/>
            <person name="Eisen J.A."/>
            <person name="Markowitz V."/>
            <person name="Hugenholtz P."/>
            <person name="Kyrpides N.C."/>
            <person name="Klenk H.P."/>
            <person name="Lapidus A."/>
        </authorList>
    </citation>
    <scope>NUCLEOTIDE SEQUENCE [LARGE SCALE GENOMIC DNA]</scope>
    <source>
        <strain evidence="2">ATCC 700542 / DSM 9946 / VI-R2</strain>
    </source>
</reference>
<evidence type="ECO:0000313" key="1">
    <source>
        <dbReference type="EMBL" id="ADH63966.1"/>
    </source>
</evidence>
<organism evidence="1 2">
    <name type="scientific">Allomeiothermus silvanus (strain ATCC 700542 / DSM 9946 / NBRC 106475 / NCIMB 13440 / VI-R2)</name>
    <name type="common">Thermus silvanus</name>
    <dbReference type="NCBI Taxonomy" id="526227"/>
    <lineage>
        <taxon>Bacteria</taxon>
        <taxon>Thermotogati</taxon>
        <taxon>Deinococcota</taxon>
        <taxon>Deinococci</taxon>
        <taxon>Thermales</taxon>
        <taxon>Thermaceae</taxon>
        <taxon>Allomeiothermus</taxon>
    </lineage>
</organism>
<dbReference type="STRING" id="526227.Mesil_2094"/>
<sequence length="190" mass="20804">MVRYALIVLGLVLGLSVFFATRPVPKPPVPPQGVRLENVSLVLYPEQDPEAKWRFRAKEVVQDPGSRESKVKGLEEGARYVGDKLDLRLHAPEVTIDRNDNLQAPYATAEILKGCLSVDLGAPGGPPVSIDQRSGFAAPTVRISSPTYNASGVNFTSDFAIEHIRWGNPTWKFYDYPEGQTPPCTIKGGD</sequence>
<dbReference type="RefSeq" id="WP_013158516.1">
    <property type="nucleotide sequence ID" value="NC_014212.1"/>
</dbReference>
<dbReference type="HOGENOM" id="CLU_113644_0_0_0"/>